<evidence type="ECO:0000313" key="5">
    <source>
        <dbReference type="EMBL" id="EMT51584.1"/>
    </source>
</evidence>
<dbReference type="Pfam" id="PF13280">
    <property type="entry name" value="WYL"/>
    <property type="match status" value="1"/>
</dbReference>
<dbReference type="InterPro" id="IPR028349">
    <property type="entry name" value="PafC-like"/>
</dbReference>
<evidence type="ECO:0000256" key="2">
    <source>
        <dbReference type="ARBA" id="ARBA00023125"/>
    </source>
</evidence>
<name>M8D5P5_9BACL</name>
<keyword evidence="6" id="KW-1185">Reference proteome</keyword>
<dbReference type="PATRIC" id="fig|1300222.3.peg.3498"/>
<reference evidence="5 6" key="1">
    <citation type="submission" date="2013-03" db="EMBL/GenBank/DDBJ databases">
        <title>Assembly of a new bacterial strain Brevibacillus borstelensis AK1.</title>
        <authorList>
            <person name="Rajan I."/>
            <person name="PoliReddy D."/>
            <person name="Sugumar T."/>
            <person name="Rathinam K."/>
            <person name="Alqarawi S."/>
            <person name="Khalil A.B."/>
            <person name="Sivakumar N."/>
        </authorList>
    </citation>
    <scope>NUCLEOTIDE SEQUENCE [LARGE SCALE GENOMIC DNA]</scope>
    <source>
        <strain evidence="5 6">AK1</strain>
    </source>
</reference>
<evidence type="ECO:0000256" key="1">
    <source>
        <dbReference type="ARBA" id="ARBA00023015"/>
    </source>
</evidence>
<dbReference type="Gene3D" id="1.10.10.10">
    <property type="entry name" value="Winged helix-like DNA-binding domain superfamily/Winged helix DNA-binding domain"/>
    <property type="match status" value="1"/>
</dbReference>
<keyword evidence="1" id="KW-0805">Transcription regulation</keyword>
<dbReference type="InterPro" id="IPR013196">
    <property type="entry name" value="HTH_11"/>
</dbReference>
<dbReference type="EMBL" id="APBN01000007">
    <property type="protein sequence ID" value="EMT51584.1"/>
    <property type="molecule type" value="Genomic_DNA"/>
</dbReference>
<dbReference type="InterPro" id="IPR036390">
    <property type="entry name" value="WH_DNA-bd_sf"/>
</dbReference>
<dbReference type="PANTHER" id="PTHR34580:SF1">
    <property type="entry name" value="PROTEIN PAFC"/>
    <property type="match status" value="1"/>
</dbReference>
<keyword evidence="2" id="KW-0238">DNA-binding</keyword>
<sequence length="321" mass="36309">MRADRLLSILLLLQNHGRLTSRMLAEMLEVSERTIHRDMEALSAAGIPVFAERGSQGGWSLSEGYRTNLTGMTTEELQSLLLVHPSSLLSDLGLKNRFEAAFQKLLAASSAKARRDAEAVRQLIHIDGAGWHQSDESFPFLPAVQEAVWASRKLFISYQREETAVERTVWPLGLVAKRSVWYMVAQVDGEVRTYRISRLLSARMLDEAFERPADFDLARYWEQSTEQFKANLPTYPGRVKLVETSLSRFRQERYAKVIHTAPAADGWIEAEVEFQTLDSACEIVLGLGSRIEVIEPLELREKVIAEAKAITALYRQSEKEA</sequence>
<dbReference type="InterPro" id="IPR018356">
    <property type="entry name" value="Tscrpt_reg_HTH_DeoR_CS"/>
</dbReference>
<dbReference type="InterPro" id="IPR036388">
    <property type="entry name" value="WH-like_DNA-bd_sf"/>
</dbReference>
<evidence type="ECO:0000313" key="6">
    <source>
        <dbReference type="Proteomes" id="UP000012081"/>
    </source>
</evidence>
<dbReference type="Proteomes" id="UP000012081">
    <property type="component" value="Unassembled WGS sequence"/>
</dbReference>
<dbReference type="PROSITE" id="PS52050">
    <property type="entry name" value="WYL"/>
    <property type="match status" value="1"/>
</dbReference>
<organism evidence="5 6">
    <name type="scientific">Brevibacillus borstelensis AK1</name>
    <dbReference type="NCBI Taxonomy" id="1300222"/>
    <lineage>
        <taxon>Bacteria</taxon>
        <taxon>Bacillati</taxon>
        <taxon>Bacillota</taxon>
        <taxon>Bacilli</taxon>
        <taxon>Bacillales</taxon>
        <taxon>Paenibacillaceae</taxon>
        <taxon>Brevibacillus</taxon>
    </lineage>
</organism>
<dbReference type="STRING" id="1300222.I532_16708"/>
<gene>
    <name evidence="5" type="ORF">I532_16708</name>
</gene>
<feature type="domain" description="HTH deoR-type" evidence="4">
    <location>
        <begin position="2"/>
        <end position="57"/>
    </location>
</feature>
<dbReference type="PROSITE" id="PS51000">
    <property type="entry name" value="HTH_DEOR_2"/>
    <property type="match status" value="1"/>
</dbReference>
<dbReference type="PIRSF" id="PIRSF016838">
    <property type="entry name" value="PafC"/>
    <property type="match status" value="1"/>
</dbReference>
<dbReference type="GO" id="GO:0003700">
    <property type="term" value="F:DNA-binding transcription factor activity"/>
    <property type="evidence" value="ECO:0007669"/>
    <property type="project" value="InterPro"/>
</dbReference>
<dbReference type="PANTHER" id="PTHR34580">
    <property type="match status" value="1"/>
</dbReference>
<dbReference type="SUPFAM" id="SSF46785">
    <property type="entry name" value="Winged helix' DNA-binding domain"/>
    <property type="match status" value="1"/>
</dbReference>
<dbReference type="OrthoDB" id="9815009at2"/>
<dbReference type="InterPro" id="IPR001034">
    <property type="entry name" value="DeoR_HTH"/>
</dbReference>
<accession>M8D5P5</accession>
<dbReference type="AlphaFoldDB" id="M8D5P5"/>
<protein>
    <submittedName>
        <fullName evidence="5">Transcriptional regulator</fullName>
    </submittedName>
</protein>
<dbReference type="Pfam" id="PF25583">
    <property type="entry name" value="WCX"/>
    <property type="match status" value="1"/>
</dbReference>
<dbReference type="GO" id="GO:0003677">
    <property type="term" value="F:DNA binding"/>
    <property type="evidence" value="ECO:0007669"/>
    <property type="project" value="UniProtKB-KW"/>
</dbReference>
<dbReference type="InterPro" id="IPR057727">
    <property type="entry name" value="WCX_dom"/>
</dbReference>
<dbReference type="Pfam" id="PF08279">
    <property type="entry name" value="HTH_11"/>
    <property type="match status" value="1"/>
</dbReference>
<dbReference type="RefSeq" id="WP_003389622.1">
    <property type="nucleotide sequence ID" value="NZ_APBN01000007.1"/>
</dbReference>
<evidence type="ECO:0000256" key="3">
    <source>
        <dbReference type="ARBA" id="ARBA00023163"/>
    </source>
</evidence>
<dbReference type="InterPro" id="IPR026881">
    <property type="entry name" value="WYL_dom"/>
</dbReference>
<evidence type="ECO:0000259" key="4">
    <source>
        <dbReference type="PROSITE" id="PS51000"/>
    </source>
</evidence>
<comment type="caution">
    <text evidence="5">The sequence shown here is derived from an EMBL/GenBank/DDBJ whole genome shotgun (WGS) entry which is preliminary data.</text>
</comment>
<keyword evidence="3" id="KW-0804">Transcription</keyword>
<proteinExistence type="predicted"/>
<dbReference type="InterPro" id="IPR051534">
    <property type="entry name" value="CBASS_pafABC_assoc_protein"/>
</dbReference>
<dbReference type="PROSITE" id="PS00894">
    <property type="entry name" value="HTH_DEOR_1"/>
    <property type="match status" value="1"/>
</dbReference>